<protein>
    <submittedName>
        <fullName evidence="1">Uncharacterized protein</fullName>
    </submittedName>
</protein>
<gene>
    <name evidence="1" type="ORF">SAMN04489723_10844</name>
</gene>
<sequence>MINNKLYQIRANYQGKRKTVNWLKRKKRNKEKRIEKYHDLIKFKQKPYVIKEAPIDFDFINNTNEVLKYFNDCGDLFNKKEKVEFDISKIKKLTPDAISLLVASVNSKKFIKGGLYKGGAPEDPKLKDLFIKSGFYDFVNSRKKLLNPLDKDHVILHKERDYKVRPRIAKNACLHSLKFLKNASSPKPFEELYEIMIEAMQNTNNHASLKNIEKTKWWMYVYNDKENKVSKFCFFDLGVGIFESLVYQNYIKNLFLELNLISNSAFVKDLLNGRIQSRVDIDNSIRGKGIPQIVNNAQLDCFKKFILISNEVKIDLKNKTHVSLDYKFGGTFFYWELKL</sequence>
<organism evidence="1 2">
    <name type="scientific">Algoriphagus aquimarinus</name>
    <dbReference type="NCBI Taxonomy" id="237018"/>
    <lineage>
        <taxon>Bacteria</taxon>
        <taxon>Pseudomonadati</taxon>
        <taxon>Bacteroidota</taxon>
        <taxon>Cytophagia</taxon>
        <taxon>Cytophagales</taxon>
        <taxon>Cyclobacteriaceae</taxon>
        <taxon>Algoriphagus</taxon>
    </lineage>
</organism>
<name>A0A1I1ADT0_9BACT</name>
<dbReference type="Proteomes" id="UP000198790">
    <property type="component" value="Unassembled WGS sequence"/>
</dbReference>
<evidence type="ECO:0000313" key="1">
    <source>
        <dbReference type="EMBL" id="SFB36117.1"/>
    </source>
</evidence>
<evidence type="ECO:0000313" key="2">
    <source>
        <dbReference type="Proteomes" id="UP000198790"/>
    </source>
</evidence>
<reference evidence="1 2" key="1">
    <citation type="submission" date="2016-10" db="EMBL/GenBank/DDBJ databases">
        <authorList>
            <person name="de Groot N.N."/>
        </authorList>
    </citation>
    <scope>NUCLEOTIDE SEQUENCE [LARGE SCALE GENOMIC DNA]</scope>
    <source>
        <strain evidence="1 2">DSM 23399</strain>
    </source>
</reference>
<keyword evidence="2" id="KW-1185">Reference proteome</keyword>
<dbReference type="STRING" id="237018.SAMN04489723_10844"/>
<dbReference type="RefSeq" id="WP_092897632.1">
    <property type="nucleotide sequence ID" value="NZ_FOKK01000008.1"/>
</dbReference>
<dbReference type="AlphaFoldDB" id="A0A1I1ADT0"/>
<accession>A0A1I1ADT0</accession>
<proteinExistence type="predicted"/>
<dbReference type="OrthoDB" id="838909at2"/>
<dbReference type="EMBL" id="FOKK01000008">
    <property type="protein sequence ID" value="SFB36117.1"/>
    <property type="molecule type" value="Genomic_DNA"/>
</dbReference>